<feature type="domain" description="FAD-binding PCMH-type" evidence="6">
    <location>
        <begin position="78"/>
        <end position="255"/>
    </location>
</feature>
<comment type="caution">
    <text evidence="7">The sequence shown here is derived from an EMBL/GenBank/DDBJ whole genome shotgun (WGS) entry which is preliminary data.</text>
</comment>
<dbReference type="SUPFAM" id="SSF56176">
    <property type="entry name" value="FAD-binding/transporter-associated domain-like"/>
    <property type="match status" value="1"/>
</dbReference>
<accession>A0ABR2XC69</accession>
<evidence type="ECO:0000256" key="1">
    <source>
        <dbReference type="ARBA" id="ARBA00005466"/>
    </source>
</evidence>
<dbReference type="Proteomes" id="UP001465668">
    <property type="component" value="Unassembled WGS sequence"/>
</dbReference>
<protein>
    <submittedName>
        <fullName evidence="7">Oxidoreductase FAD-binding protein</fullName>
    </submittedName>
</protein>
<dbReference type="EMBL" id="JARVKM010000076">
    <property type="protein sequence ID" value="KAK9771364.1"/>
    <property type="molecule type" value="Genomic_DNA"/>
</dbReference>
<evidence type="ECO:0000313" key="7">
    <source>
        <dbReference type="EMBL" id="KAK9771364.1"/>
    </source>
</evidence>
<keyword evidence="2" id="KW-0285">Flavoprotein</keyword>
<name>A0ABR2XC69_9PEZI</name>
<keyword evidence="8" id="KW-1185">Reference proteome</keyword>
<evidence type="ECO:0000259" key="6">
    <source>
        <dbReference type="PROSITE" id="PS51387"/>
    </source>
</evidence>
<dbReference type="PANTHER" id="PTHR42973:SF22">
    <property type="entry name" value="FAD-BINDING PCMH-TYPE DOMAIN-CONTAINING PROTEIN-RELATED"/>
    <property type="match status" value="1"/>
</dbReference>
<dbReference type="PROSITE" id="PS51387">
    <property type="entry name" value="FAD_PCMH"/>
    <property type="match status" value="1"/>
</dbReference>
<proteinExistence type="inferred from homology"/>
<keyword evidence="3" id="KW-0274">FAD</keyword>
<dbReference type="Gene3D" id="3.30.465.10">
    <property type="match status" value="1"/>
</dbReference>
<sequence>MVFLRFSYSLIASALVMAAAAAADFHPSAVTSDLAKSTLSKSGTICKALSVFLGDKVSYSCSTAYNSSIASYWSEQEAEIFPSCVVTPTSKEDVSLAIFILNIGSKIFPGQSNFAIRSGGHTPFAGAANINSGITIDLKNLNKIDVSADKSVVEIGPGNRWGDVYSVLDKQGLAIPGGRVSIVGVGGLVTGGGISFFSPRYGFVCDNIENFEVVLATGQIVNANSKTNPDLWKALKGGSNNFGVVTSFTVRAFAQGKLWGGFIGLDISTLSKQFQAFEDLTGSANYDPYAALIFNLVWDVSSDTWSTAHSLEYTKPQANPPVFQNFTSLPQLFSTMRISNLTDFTVELAASNPAGRRQLFVTKTYKNSAAMMASIYQISQTVVKPLTAISAIKWSLSFQPVPTVLLSKAASTGGNSLGLDASDGKLFNVLLTASWDDAADDALISTQAKALFDQAEVEAKGLGVAHPYLYLNYAAPWQDPISGYGAESKANLQAVSKKYDPAGVFQKNVPGGFKLFR</sequence>
<comment type="similarity">
    <text evidence="1">Belongs to the oxygen-dependent FAD-linked oxidoreductase family.</text>
</comment>
<evidence type="ECO:0000256" key="3">
    <source>
        <dbReference type="ARBA" id="ARBA00022827"/>
    </source>
</evidence>
<keyword evidence="4" id="KW-0560">Oxidoreductase</keyword>
<reference evidence="7 8" key="1">
    <citation type="submission" date="2024-02" db="EMBL/GenBank/DDBJ databases">
        <title>First draft genome assembly of two strains of Seiridium cardinale.</title>
        <authorList>
            <person name="Emiliani G."/>
            <person name="Scali E."/>
        </authorList>
    </citation>
    <scope>NUCLEOTIDE SEQUENCE [LARGE SCALE GENOMIC DNA]</scope>
    <source>
        <strain evidence="7 8">BM-138-000479</strain>
    </source>
</reference>
<evidence type="ECO:0000256" key="4">
    <source>
        <dbReference type="ARBA" id="ARBA00023002"/>
    </source>
</evidence>
<gene>
    <name evidence="7" type="ORF">SCAR479_11970</name>
</gene>
<feature type="chain" id="PRO_5045083698" evidence="5">
    <location>
        <begin position="23"/>
        <end position="517"/>
    </location>
</feature>
<dbReference type="InterPro" id="IPR036318">
    <property type="entry name" value="FAD-bd_PCMH-like_sf"/>
</dbReference>
<dbReference type="InterPro" id="IPR016166">
    <property type="entry name" value="FAD-bd_PCMH"/>
</dbReference>
<dbReference type="InterPro" id="IPR006094">
    <property type="entry name" value="Oxid_FAD_bind_N"/>
</dbReference>
<evidence type="ECO:0000256" key="5">
    <source>
        <dbReference type="SAM" id="SignalP"/>
    </source>
</evidence>
<dbReference type="PANTHER" id="PTHR42973">
    <property type="entry name" value="BINDING OXIDOREDUCTASE, PUTATIVE (AFU_ORTHOLOGUE AFUA_1G17690)-RELATED"/>
    <property type="match status" value="1"/>
</dbReference>
<dbReference type="InterPro" id="IPR050416">
    <property type="entry name" value="FAD-linked_Oxidoreductase"/>
</dbReference>
<organism evidence="7 8">
    <name type="scientific">Seiridium cardinale</name>
    <dbReference type="NCBI Taxonomy" id="138064"/>
    <lineage>
        <taxon>Eukaryota</taxon>
        <taxon>Fungi</taxon>
        <taxon>Dikarya</taxon>
        <taxon>Ascomycota</taxon>
        <taxon>Pezizomycotina</taxon>
        <taxon>Sordariomycetes</taxon>
        <taxon>Xylariomycetidae</taxon>
        <taxon>Amphisphaeriales</taxon>
        <taxon>Sporocadaceae</taxon>
        <taxon>Seiridium</taxon>
    </lineage>
</organism>
<evidence type="ECO:0000256" key="2">
    <source>
        <dbReference type="ARBA" id="ARBA00022630"/>
    </source>
</evidence>
<dbReference type="InterPro" id="IPR016169">
    <property type="entry name" value="FAD-bd_PCMH_sub2"/>
</dbReference>
<dbReference type="Pfam" id="PF01565">
    <property type="entry name" value="FAD_binding_4"/>
    <property type="match status" value="1"/>
</dbReference>
<evidence type="ECO:0000313" key="8">
    <source>
        <dbReference type="Proteomes" id="UP001465668"/>
    </source>
</evidence>
<keyword evidence="5" id="KW-0732">Signal</keyword>
<feature type="signal peptide" evidence="5">
    <location>
        <begin position="1"/>
        <end position="22"/>
    </location>
</feature>